<proteinExistence type="predicted"/>
<feature type="transmembrane region" description="Helical" evidence="1">
    <location>
        <begin position="88"/>
        <end position="108"/>
    </location>
</feature>
<protein>
    <submittedName>
        <fullName evidence="2">Uncharacterized protein</fullName>
    </submittedName>
</protein>
<dbReference type="Proteomes" id="UP001438707">
    <property type="component" value="Unassembled WGS sequence"/>
</dbReference>
<dbReference type="EMBL" id="JALJOS010000009">
    <property type="protein sequence ID" value="KAK9834715.1"/>
    <property type="molecule type" value="Genomic_DNA"/>
</dbReference>
<feature type="transmembrane region" description="Helical" evidence="1">
    <location>
        <begin position="253"/>
        <end position="277"/>
    </location>
</feature>
<evidence type="ECO:0000313" key="3">
    <source>
        <dbReference type="Proteomes" id="UP001438707"/>
    </source>
</evidence>
<dbReference type="PANTHER" id="PTHR23547:SF1">
    <property type="entry name" value="MAJOR FACILITATOR SUPERFAMILY MFS_1"/>
    <property type="match status" value="1"/>
</dbReference>
<keyword evidence="1" id="KW-0472">Membrane</keyword>
<feature type="transmembrane region" description="Helical" evidence="1">
    <location>
        <begin position="413"/>
        <end position="436"/>
    </location>
</feature>
<evidence type="ECO:0000256" key="1">
    <source>
        <dbReference type="SAM" id="Phobius"/>
    </source>
</evidence>
<evidence type="ECO:0000313" key="2">
    <source>
        <dbReference type="EMBL" id="KAK9834715.1"/>
    </source>
</evidence>
<dbReference type="AlphaFoldDB" id="A0AAW1RMB8"/>
<dbReference type="InterPro" id="IPR047769">
    <property type="entry name" value="MFS_ArsJ"/>
</dbReference>
<dbReference type="PANTHER" id="PTHR23547">
    <property type="entry name" value="MAJOR FACILITATOR SUPERFAMILY DOMAIN, GENERAL SUBSTRATE TRANSPORTER"/>
    <property type="match status" value="1"/>
</dbReference>
<name>A0AAW1RMB8_9CHLO</name>
<feature type="transmembrane region" description="Helical" evidence="1">
    <location>
        <begin position="339"/>
        <end position="361"/>
    </location>
</feature>
<sequence length="519" mass="55850">MSPHETMADQTMCRGPEIVANTLSHSKLQIEPAVALQAQGAGGSSIRKRQGGLGPFAIISLSYILFTTTDGGVRIIVLLHAYQQGFTALALAAIFAGYELAGMIVNLLAGMVGARWGIKATLLAGLTFQLAALAMLFGWQDHWNKTQAIIFITCSQIMNGIAKDLTKLGGKTVTKLVTPEEKQMALFKMVAWITGFKNSAKGVGYLLGAALLTVSLCSYYGALGFMVGLLLLAYPWAWISLSWDLGRTNRKNITFASIFKVNHNIAVLSIARFFLFASRDLWFEVTLPYFLRSAASGIHWSRLLVGVFLAIWLIAYGQVQSLSPAWVLKPLRQSPPNKWAAVLWAGLLVICPTIMASVLLGDNIYGPGRDKTLQIVIITVILYLFCVIFAVNSAVHSYLVVRYAAGDKVAQTVGFYYMANAGGRLVGTLLSGILYTYVGDSIVTGFGACFVASLIFVLLSSILAIPIHDNLGGLMCGPCLSCFSNLKEEHSSIGSSEIAVSEDKSKPVSIAVGDPVAVI</sequence>
<feature type="transmembrane region" description="Helical" evidence="1">
    <location>
        <begin position="56"/>
        <end position="82"/>
    </location>
</feature>
<organism evidence="2 3">
    <name type="scientific">Apatococcus lobatus</name>
    <dbReference type="NCBI Taxonomy" id="904363"/>
    <lineage>
        <taxon>Eukaryota</taxon>
        <taxon>Viridiplantae</taxon>
        <taxon>Chlorophyta</taxon>
        <taxon>core chlorophytes</taxon>
        <taxon>Trebouxiophyceae</taxon>
        <taxon>Chlorellales</taxon>
        <taxon>Chlorellaceae</taxon>
        <taxon>Apatococcus</taxon>
    </lineage>
</organism>
<reference evidence="2 3" key="1">
    <citation type="journal article" date="2024" name="Nat. Commun.">
        <title>Phylogenomics reveals the evolutionary origins of lichenization in chlorophyte algae.</title>
        <authorList>
            <person name="Puginier C."/>
            <person name="Libourel C."/>
            <person name="Otte J."/>
            <person name="Skaloud P."/>
            <person name="Haon M."/>
            <person name="Grisel S."/>
            <person name="Petersen M."/>
            <person name="Berrin J.G."/>
            <person name="Delaux P.M."/>
            <person name="Dal Grande F."/>
            <person name="Keller J."/>
        </authorList>
    </citation>
    <scope>NUCLEOTIDE SEQUENCE [LARGE SCALE GENOMIC DNA]</scope>
    <source>
        <strain evidence="2 3">SAG 2145</strain>
    </source>
</reference>
<comment type="caution">
    <text evidence="2">The sequence shown here is derived from an EMBL/GenBank/DDBJ whole genome shotgun (WGS) entry which is preliminary data.</text>
</comment>
<keyword evidence="1" id="KW-1133">Transmembrane helix</keyword>
<feature type="transmembrane region" description="Helical" evidence="1">
    <location>
        <begin position="120"/>
        <end position="139"/>
    </location>
</feature>
<gene>
    <name evidence="2" type="ORF">WJX74_008445</name>
</gene>
<keyword evidence="1" id="KW-0812">Transmembrane</keyword>
<accession>A0AAW1RMB8</accession>
<feature type="transmembrane region" description="Helical" evidence="1">
    <location>
        <begin position="442"/>
        <end position="465"/>
    </location>
</feature>
<dbReference type="Gene3D" id="1.20.1250.20">
    <property type="entry name" value="MFS general substrate transporter like domains"/>
    <property type="match status" value="1"/>
</dbReference>
<feature type="transmembrane region" description="Helical" evidence="1">
    <location>
        <begin position="373"/>
        <end position="401"/>
    </location>
</feature>
<feature type="transmembrane region" description="Helical" evidence="1">
    <location>
        <begin position="297"/>
        <end position="319"/>
    </location>
</feature>
<keyword evidence="3" id="KW-1185">Reference proteome</keyword>
<dbReference type="InterPro" id="IPR036259">
    <property type="entry name" value="MFS_trans_sf"/>
</dbReference>
<dbReference type="SUPFAM" id="SSF103473">
    <property type="entry name" value="MFS general substrate transporter"/>
    <property type="match status" value="1"/>
</dbReference>
<feature type="transmembrane region" description="Helical" evidence="1">
    <location>
        <begin position="205"/>
        <end position="232"/>
    </location>
</feature>